<proteinExistence type="predicted"/>
<dbReference type="AlphaFoldDB" id="A0A2H3DID3"/>
<accession>A0A2H3DID3</accession>
<dbReference type="OrthoDB" id="2899653at2759"/>
<reference evidence="2" key="1">
    <citation type="journal article" date="2017" name="Nat. Ecol. Evol.">
        <title>Genome expansion and lineage-specific genetic innovations in the forest pathogenic fungi Armillaria.</title>
        <authorList>
            <person name="Sipos G."/>
            <person name="Prasanna A.N."/>
            <person name="Walter M.C."/>
            <person name="O'Connor E."/>
            <person name="Balint B."/>
            <person name="Krizsan K."/>
            <person name="Kiss B."/>
            <person name="Hess J."/>
            <person name="Varga T."/>
            <person name="Slot J."/>
            <person name="Riley R."/>
            <person name="Boka B."/>
            <person name="Rigling D."/>
            <person name="Barry K."/>
            <person name="Lee J."/>
            <person name="Mihaltcheva S."/>
            <person name="LaButti K."/>
            <person name="Lipzen A."/>
            <person name="Waldron R."/>
            <person name="Moloney N.M."/>
            <person name="Sperisen C."/>
            <person name="Kredics L."/>
            <person name="Vagvoelgyi C."/>
            <person name="Patrignani A."/>
            <person name="Fitzpatrick D."/>
            <person name="Nagy I."/>
            <person name="Doyle S."/>
            <person name="Anderson J.B."/>
            <person name="Grigoriev I.V."/>
            <person name="Gueldener U."/>
            <person name="Muensterkoetter M."/>
            <person name="Nagy L.G."/>
        </authorList>
    </citation>
    <scope>NUCLEOTIDE SEQUENCE [LARGE SCALE GENOMIC DNA]</scope>
    <source>
        <strain evidence="2">Ar21-2</strain>
    </source>
</reference>
<protein>
    <submittedName>
        <fullName evidence="1">Uncharacterized protein</fullName>
    </submittedName>
</protein>
<sequence length="145" mass="16436">MPSFRFIGSSGTFTCGQEQIDLHLLSDHNSPTFPKFRLVHRQLTLTWGLLYCEVLVNANAPWVLVPGIPPPLTLRIRMPGGQLVVMPLQMMPNLQGAWGWGPWGWGWRLVDIKAAIFAGVLRFKTTTRWVDEEHCWVLKGTGKNK</sequence>
<dbReference type="EMBL" id="KZ293671">
    <property type="protein sequence ID" value="PBK88837.1"/>
    <property type="molecule type" value="Genomic_DNA"/>
</dbReference>
<dbReference type="Proteomes" id="UP000217790">
    <property type="component" value="Unassembled WGS sequence"/>
</dbReference>
<dbReference type="InParanoid" id="A0A2H3DID3"/>
<gene>
    <name evidence="1" type="ORF">ARMGADRAFT_1033814</name>
</gene>
<keyword evidence="2" id="KW-1185">Reference proteome</keyword>
<evidence type="ECO:0000313" key="2">
    <source>
        <dbReference type="Proteomes" id="UP000217790"/>
    </source>
</evidence>
<organism evidence="1 2">
    <name type="scientific">Armillaria gallica</name>
    <name type="common">Bulbous honey fungus</name>
    <name type="synonym">Armillaria bulbosa</name>
    <dbReference type="NCBI Taxonomy" id="47427"/>
    <lineage>
        <taxon>Eukaryota</taxon>
        <taxon>Fungi</taxon>
        <taxon>Dikarya</taxon>
        <taxon>Basidiomycota</taxon>
        <taxon>Agaricomycotina</taxon>
        <taxon>Agaricomycetes</taxon>
        <taxon>Agaricomycetidae</taxon>
        <taxon>Agaricales</taxon>
        <taxon>Marasmiineae</taxon>
        <taxon>Physalacriaceae</taxon>
        <taxon>Armillaria</taxon>
    </lineage>
</organism>
<evidence type="ECO:0000313" key="1">
    <source>
        <dbReference type="EMBL" id="PBK88837.1"/>
    </source>
</evidence>
<name>A0A2H3DID3_ARMGA</name>